<keyword evidence="2" id="KW-0489">Methyltransferase</keyword>
<dbReference type="NCBIfam" id="NF005085">
    <property type="entry name" value="PRK06520.1"/>
    <property type="match status" value="1"/>
</dbReference>
<dbReference type="GO" id="GO:0008270">
    <property type="term" value="F:zinc ion binding"/>
    <property type="evidence" value="ECO:0007669"/>
    <property type="project" value="InterPro"/>
</dbReference>
<dbReference type="CDD" id="cd03311">
    <property type="entry name" value="CIMS_C_terminal_like"/>
    <property type="match status" value="1"/>
</dbReference>
<keyword evidence="2" id="KW-0808">Transferase</keyword>
<dbReference type="PANTHER" id="PTHR43844">
    <property type="entry name" value="METHIONINE SYNTHASE"/>
    <property type="match status" value="1"/>
</dbReference>
<dbReference type="InterPro" id="IPR002629">
    <property type="entry name" value="Met_Synth_C/arc"/>
</dbReference>
<gene>
    <name evidence="2" type="ORF">CBEIBR21_17835</name>
</gene>
<organism evidence="2 3">
    <name type="scientific">Clostridium beijerinckii</name>
    <name type="common">Clostridium MP</name>
    <dbReference type="NCBI Taxonomy" id="1520"/>
    <lineage>
        <taxon>Bacteria</taxon>
        <taxon>Bacillati</taxon>
        <taxon>Bacillota</taxon>
        <taxon>Clostridia</taxon>
        <taxon>Eubacteriales</taxon>
        <taxon>Clostridiaceae</taxon>
        <taxon>Clostridium</taxon>
    </lineage>
</organism>
<evidence type="ECO:0000313" key="2">
    <source>
        <dbReference type="EMBL" id="OOP72115.1"/>
    </source>
</evidence>
<evidence type="ECO:0000313" key="3">
    <source>
        <dbReference type="Proteomes" id="UP000190959"/>
    </source>
</evidence>
<comment type="caution">
    <text evidence="2">The sequence shown here is derived from an EMBL/GenBank/DDBJ whole genome shotgun (WGS) entry which is preliminary data.</text>
</comment>
<dbReference type="Gene3D" id="3.20.20.210">
    <property type="match status" value="1"/>
</dbReference>
<evidence type="ECO:0000259" key="1">
    <source>
        <dbReference type="Pfam" id="PF01717"/>
    </source>
</evidence>
<dbReference type="GO" id="GO:0003871">
    <property type="term" value="F:5-methyltetrahydropteroyltriglutamate-homocysteine S-methyltransferase activity"/>
    <property type="evidence" value="ECO:0007669"/>
    <property type="project" value="InterPro"/>
</dbReference>
<reference evidence="2 3" key="1">
    <citation type="submission" date="2017-02" db="EMBL/GenBank/DDBJ databases">
        <title>Genome sequence of Clostridium beijerinckii Br21.</title>
        <authorList>
            <person name="Fonseca B.C."/>
            <person name="Guazzaroni M.E."/>
            <person name="Riano-Pachon D.M."/>
            <person name="Reginatto V."/>
        </authorList>
    </citation>
    <scope>NUCLEOTIDE SEQUENCE [LARGE SCALE GENOMIC DNA]</scope>
    <source>
        <strain evidence="2 3">Br21</strain>
    </source>
</reference>
<dbReference type="SUPFAM" id="SSF51726">
    <property type="entry name" value="UROD/MetE-like"/>
    <property type="match status" value="1"/>
</dbReference>
<name>A0A1S9N3W4_CLOBE</name>
<dbReference type="Pfam" id="PF01717">
    <property type="entry name" value="Meth_synt_2"/>
    <property type="match status" value="1"/>
</dbReference>
<proteinExistence type="predicted"/>
<dbReference type="Proteomes" id="UP000190959">
    <property type="component" value="Unassembled WGS sequence"/>
</dbReference>
<dbReference type="RefSeq" id="WP_078116508.1">
    <property type="nucleotide sequence ID" value="NZ_MWMH01000006.1"/>
</dbReference>
<protein>
    <submittedName>
        <fullName evidence="2">5-methyltetrahydropteroyltriglutamate--homocysteine methyltransferase</fullName>
    </submittedName>
</protein>
<dbReference type="PANTHER" id="PTHR43844:SF1">
    <property type="entry name" value="METHIONINE SYNTHASE"/>
    <property type="match status" value="1"/>
</dbReference>
<dbReference type="GO" id="GO:0009086">
    <property type="term" value="P:methionine biosynthetic process"/>
    <property type="evidence" value="ECO:0007669"/>
    <property type="project" value="InterPro"/>
</dbReference>
<dbReference type="InterPro" id="IPR038071">
    <property type="entry name" value="UROD/MetE-like_sf"/>
</dbReference>
<dbReference type="GO" id="GO:0032259">
    <property type="term" value="P:methylation"/>
    <property type="evidence" value="ECO:0007669"/>
    <property type="project" value="UniProtKB-KW"/>
</dbReference>
<feature type="domain" description="Cobalamin-independent methionine synthase MetE C-terminal/archaeal" evidence="1">
    <location>
        <begin position="172"/>
        <end position="352"/>
    </location>
</feature>
<dbReference type="EMBL" id="MWMH01000006">
    <property type="protein sequence ID" value="OOP72115.1"/>
    <property type="molecule type" value="Genomic_DNA"/>
</dbReference>
<sequence>MIQFENAKKREVTPFRYDIVGSFLRPKALKEEREKFAKGIITSGELKKIEDIEIAKLIEKQKSVGLKVITDGEFRRSWWHLDFMWGLNGVEKLKLDNGYKFNGLETRPETARLSGKITGENHPFVEHFKFINQFAENGIIARQTIPAPAQFLAELQRAENKEATNKFYNNIDELINDIAKAYQTIIQDLYNAGCRSLQLDDCTWGMFCDKKYWEARQDAGVDLKELAETYVKVNNLAILKHPEDMIVTTHVCRGNYHSTFAASGGYEPIAEILFGTENVDGFYLEFDTDRAGDFSPLRFLGDGKQVVLGIVSSKIGKLEDKAAIIDRIKEATEYVDINNICISPQCGFASTEEGNILTEDEQWNKIIFVKEIADEIWK</sequence>
<accession>A0A1S9N3W4</accession>
<dbReference type="AlphaFoldDB" id="A0A1S9N3W4"/>